<evidence type="ECO:0000313" key="1">
    <source>
        <dbReference type="EMBL" id="MDR6784515.1"/>
    </source>
</evidence>
<organism evidence="1 2">
    <name type="scientific">Pedobacter africanus</name>
    <dbReference type="NCBI Taxonomy" id="151894"/>
    <lineage>
        <taxon>Bacteria</taxon>
        <taxon>Pseudomonadati</taxon>
        <taxon>Bacteroidota</taxon>
        <taxon>Sphingobacteriia</taxon>
        <taxon>Sphingobacteriales</taxon>
        <taxon>Sphingobacteriaceae</taxon>
        <taxon>Pedobacter</taxon>
    </lineage>
</organism>
<sequence length="312" mass="34828">MKRHITGLLVLSVTLTFISCKKSEEALTPSGSDETYKVPQGNNDYDQTIVDYYNKYGTYMLYQFTDKDVYWTPTGWKKPLLVSGSWTAGVETEGADPAYINAQLNLIKNKWFGFYTDKFLKKFLPVKIMLCKKVDSVGNTLIFTPVFTTVKSTKKVAANYNYDNIQLNYGDATVNSMTAAEQRLFIYKTNLIFMQSIYARGLSAPTSEFANSADYNTAMTTYAQAYGKGIIIGYSGISAQLDWNAYITAMVTYSTVQLNASVANTDSTPAGILNATKDPSGQIKKRYNIVRNYFINEYGVDLQVIGNATRGL</sequence>
<evidence type="ECO:0000313" key="2">
    <source>
        <dbReference type="Proteomes" id="UP001246858"/>
    </source>
</evidence>
<comment type="caution">
    <text evidence="1">The sequence shown here is derived from an EMBL/GenBank/DDBJ whole genome shotgun (WGS) entry which is preliminary data.</text>
</comment>
<proteinExistence type="predicted"/>
<gene>
    <name evidence="1" type="ORF">J2X78_003080</name>
</gene>
<accession>A0ACC6KZC8</accession>
<dbReference type="Proteomes" id="UP001246858">
    <property type="component" value="Unassembled WGS sequence"/>
</dbReference>
<keyword evidence="2" id="KW-1185">Reference proteome</keyword>
<dbReference type="EMBL" id="JAVDTF010000002">
    <property type="protein sequence ID" value="MDR6784515.1"/>
    <property type="molecule type" value="Genomic_DNA"/>
</dbReference>
<protein>
    <submittedName>
        <fullName evidence="1">Uncharacterized protein</fullName>
    </submittedName>
</protein>
<reference evidence="1" key="1">
    <citation type="submission" date="2023-07" db="EMBL/GenBank/DDBJ databases">
        <title>Sorghum-associated microbial communities from plants grown in Nebraska, USA.</title>
        <authorList>
            <person name="Schachtman D."/>
        </authorList>
    </citation>
    <scope>NUCLEOTIDE SEQUENCE</scope>
    <source>
        <strain evidence="1">2697</strain>
    </source>
</reference>
<name>A0ACC6KZC8_9SPHI</name>